<dbReference type="Pfam" id="PF13650">
    <property type="entry name" value="Asp_protease_2"/>
    <property type="match status" value="1"/>
</dbReference>
<dbReference type="InterPro" id="IPR036034">
    <property type="entry name" value="PDZ_sf"/>
</dbReference>
<name>A0A326S9B4_9BACT</name>
<dbReference type="Pfam" id="PF17820">
    <property type="entry name" value="PDZ_6"/>
    <property type="match status" value="1"/>
</dbReference>
<keyword evidence="4" id="KW-1185">Reference proteome</keyword>
<keyword evidence="3" id="KW-0378">Hydrolase</keyword>
<dbReference type="EMBL" id="QKTX01000002">
    <property type="protein sequence ID" value="PZV86457.1"/>
    <property type="molecule type" value="Genomic_DNA"/>
</dbReference>
<dbReference type="AlphaFoldDB" id="A0A326S9B4"/>
<dbReference type="InterPro" id="IPR021109">
    <property type="entry name" value="Peptidase_aspartic_dom_sf"/>
</dbReference>
<dbReference type="GO" id="GO:0008233">
    <property type="term" value="F:peptidase activity"/>
    <property type="evidence" value="ECO:0007669"/>
    <property type="project" value="UniProtKB-KW"/>
</dbReference>
<dbReference type="Gene3D" id="2.40.70.10">
    <property type="entry name" value="Acid Proteases"/>
    <property type="match status" value="2"/>
</dbReference>
<evidence type="ECO:0000313" key="3">
    <source>
        <dbReference type="EMBL" id="PZV86457.1"/>
    </source>
</evidence>
<dbReference type="GO" id="GO:0006508">
    <property type="term" value="P:proteolysis"/>
    <property type="evidence" value="ECO:0007669"/>
    <property type="project" value="UniProtKB-KW"/>
</dbReference>
<keyword evidence="1" id="KW-0732">Signal</keyword>
<dbReference type="RefSeq" id="WP_111391587.1">
    <property type="nucleotide sequence ID" value="NZ_JBJINY010000081.1"/>
</dbReference>
<keyword evidence="3" id="KW-0645">Protease</keyword>
<feature type="chain" id="PRO_5016289278" evidence="1">
    <location>
        <begin position="21"/>
        <end position="416"/>
    </location>
</feature>
<sequence>MTLRKSLIFAFCLLALQTKAQVPGFFLKEDVKKAKIPFYSSNSLIILPVSINGNYALNFLIDTGVKSNLLFSKKLGDALGLEYSRRLNIVGADGATSIWAQVSAINTLDLGPVEGKLQSLLVLEEDFFELESVIGVPVYGIIGYEFFKHNPVKINYDEGMIEFYEPGSLKWRSPFYRKLNMAVEDGKAYIQAKVRQKNGPKLEAKLLIDTGANHGLLLNKETSTDITMPPVFIESELGQSLGGVLYGFIGRVDALSIAGLTMREVLTSFPEETSYSSVIKASGRRGSLGSEVLGRTRMILDYPRNTFLIRKGTTFYNPFEFDMSGMVVKKVPNDENRFYVGEVREGSPAYKSGVLPYDEILSINKIPMFIWEMTDVFKLFRSEEGKEVQLEMRRYINNDLTNYSDYKVSIYLKKQI</sequence>
<dbReference type="OrthoDB" id="3521766at2"/>
<dbReference type="InterPro" id="IPR041489">
    <property type="entry name" value="PDZ_6"/>
</dbReference>
<accession>A0A326S9B4</accession>
<protein>
    <submittedName>
        <fullName evidence="3">Aspartyl protease</fullName>
    </submittedName>
</protein>
<dbReference type="SUPFAM" id="SSF50156">
    <property type="entry name" value="PDZ domain-like"/>
    <property type="match status" value="1"/>
</dbReference>
<dbReference type="SMART" id="SM00228">
    <property type="entry name" value="PDZ"/>
    <property type="match status" value="1"/>
</dbReference>
<dbReference type="InterPro" id="IPR001478">
    <property type="entry name" value="PDZ"/>
</dbReference>
<evidence type="ECO:0000259" key="2">
    <source>
        <dbReference type="SMART" id="SM00228"/>
    </source>
</evidence>
<evidence type="ECO:0000256" key="1">
    <source>
        <dbReference type="SAM" id="SignalP"/>
    </source>
</evidence>
<proteinExistence type="predicted"/>
<feature type="signal peptide" evidence="1">
    <location>
        <begin position="1"/>
        <end position="20"/>
    </location>
</feature>
<evidence type="ECO:0000313" key="4">
    <source>
        <dbReference type="Proteomes" id="UP000248917"/>
    </source>
</evidence>
<dbReference type="Proteomes" id="UP000248917">
    <property type="component" value="Unassembled WGS sequence"/>
</dbReference>
<gene>
    <name evidence="3" type="ORF">CLV31_102357</name>
</gene>
<feature type="domain" description="PDZ" evidence="2">
    <location>
        <begin position="317"/>
        <end position="396"/>
    </location>
</feature>
<comment type="caution">
    <text evidence="3">The sequence shown here is derived from an EMBL/GenBank/DDBJ whole genome shotgun (WGS) entry which is preliminary data.</text>
</comment>
<organism evidence="3 4">
    <name type="scientific">Algoriphagus aquaeductus</name>
    <dbReference type="NCBI Taxonomy" id="475299"/>
    <lineage>
        <taxon>Bacteria</taxon>
        <taxon>Pseudomonadati</taxon>
        <taxon>Bacteroidota</taxon>
        <taxon>Cytophagia</taxon>
        <taxon>Cytophagales</taxon>
        <taxon>Cyclobacteriaceae</taxon>
        <taxon>Algoriphagus</taxon>
    </lineage>
</organism>
<dbReference type="Gene3D" id="2.30.42.10">
    <property type="match status" value="1"/>
</dbReference>
<reference evidence="3 4" key="1">
    <citation type="submission" date="2018-06" db="EMBL/GenBank/DDBJ databases">
        <title>Genomic Encyclopedia of Archaeal and Bacterial Type Strains, Phase II (KMG-II): from individual species to whole genera.</title>
        <authorList>
            <person name="Goeker M."/>
        </authorList>
    </citation>
    <scope>NUCLEOTIDE SEQUENCE [LARGE SCALE GENOMIC DNA]</scope>
    <source>
        <strain evidence="3 4">T4</strain>
    </source>
</reference>